<gene>
    <name evidence="2" type="ORF">SAMN05192563_1012112</name>
</gene>
<evidence type="ECO:0000256" key="1">
    <source>
        <dbReference type="SAM" id="Phobius"/>
    </source>
</evidence>
<name>A0A1I7DY67_9BURK</name>
<evidence type="ECO:0000313" key="2">
    <source>
        <dbReference type="EMBL" id="SFU16593.1"/>
    </source>
</evidence>
<dbReference type="AlphaFoldDB" id="A0A1I7DY67"/>
<evidence type="ECO:0000313" key="3">
    <source>
        <dbReference type="Proteomes" id="UP000198844"/>
    </source>
</evidence>
<keyword evidence="1" id="KW-0812">Transmembrane</keyword>
<feature type="transmembrane region" description="Helical" evidence="1">
    <location>
        <begin position="168"/>
        <end position="192"/>
    </location>
</feature>
<feature type="transmembrane region" description="Helical" evidence="1">
    <location>
        <begin position="83"/>
        <end position="101"/>
    </location>
</feature>
<protein>
    <recommendedName>
        <fullName evidence="4">4-amino-4-deoxy-L-arabinose transferase</fullName>
    </recommendedName>
</protein>
<feature type="transmembrane region" description="Helical" evidence="1">
    <location>
        <begin position="113"/>
        <end position="130"/>
    </location>
</feature>
<feature type="transmembrane region" description="Helical" evidence="1">
    <location>
        <begin position="204"/>
        <end position="223"/>
    </location>
</feature>
<organism evidence="2 3">
    <name type="scientific">Paraburkholderia aspalathi</name>
    <dbReference type="NCBI Taxonomy" id="1324617"/>
    <lineage>
        <taxon>Bacteria</taxon>
        <taxon>Pseudomonadati</taxon>
        <taxon>Pseudomonadota</taxon>
        <taxon>Betaproteobacteria</taxon>
        <taxon>Burkholderiales</taxon>
        <taxon>Burkholderiaceae</taxon>
        <taxon>Paraburkholderia</taxon>
    </lineage>
</organism>
<keyword evidence="1" id="KW-1133">Transmembrane helix</keyword>
<feature type="transmembrane region" description="Helical" evidence="1">
    <location>
        <begin position="310"/>
        <end position="328"/>
    </location>
</feature>
<evidence type="ECO:0008006" key="4">
    <source>
        <dbReference type="Google" id="ProtNLM"/>
    </source>
</evidence>
<sequence>MSRTLSIWASLLAALIVATSIYGGYHFFSPIPYGDQWDGELGFFKDLTEGNYAVFWAQHMEHRIVFSRVLFWLDIVLFGGRNVFTIVANYVLLFAVALVLWREYRSGHKESHPPLLVVGLILGFLLLWVQAENIKWGFQSQCIAVYLFALMAFAQFSRSDNRPLRISLAMLFCVASTLSMGNGVVAFGVMAIQGVLQRRPIRESLIVAAGGALCALIYFHGYYKPILPIDPAAAHISLIRLKFFAAFMGNPTFFAWNTIAAMISSNAMDWGTWSLKISALFGIASLAVATVVTVRLFAKAQVTPYRSFLIASYGLVVASAMGASNSRWMLGLGASVSGRYTTPVVISFAVLALLVLDVVTTRRTRLLASVAPLALLTFTALYQSQAFEDNAYLYKWKLAVLGQKIGLDHPEYDATIYPASMHDWFVANANFAANYEIGLYGRGWLRDAGVVKFDAARVDQSFCLGHLDATSTDKGVIHASGWATTAGRETLLIVLTDAEGKTIGYGVSGERRLDVSKAVKMASQDAGWTGFANATEGPISAYVYQHGRFCKLP</sequence>
<accession>A0A1I7DY67</accession>
<dbReference type="OrthoDB" id="8625549at2"/>
<reference evidence="2 3" key="1">
    <citation type="submission" date="2016-10" db="EMBL/GenBank/DDBJ databases">
        <authorList>
            <person name="de Groot N.N."/>
        </authorList>
    </citation>
    <scope>NUCLEOTIDE SEQUENCE [LARGE SCALE GENOMIC DNA]</scope>
    <source>
        <strain evidence="2 3">LMG 27731</strain>
    </source>
</reference>
<feature type="transmembrane region" description="Helical" evidence="1">
    <location>
        <begin position="136"/>
        <end position="156"/>
    </location>
</feature>
<feature type="transmembrane region" description="Helical" evidence="1">
    <location>
        <begin position="243"/>
        <end position="265"/>
    </location>
</feature>
<dbReference type="RefSeq" id="WP_093636380.1">
    <property type="nucleotide sequence ID" value="NZ_FPBH01000012.1"/>
</dbReference>
<proteinExistence type="predicted"/>
<dbReference type="Proteomes" id="UP000198844">
    <property type="component" value="Unassembled WGS sequence"/>
</dbReference>
<feature type="transmembrane region" description="Helical" evidence="1">
    <location>
        <begin position="366"/>
        <end position="382"/>
    </location>
</feature>
<feature type="transmembrane region" description="Helical" evidence="1">
    <location>
        <begin position="277"/>
        <end position="298"/>
    </location>
</feature>
<keyword evidence="1" id="KW-0472">Membrane</keyword>
<feature type="transmembrane region" description="Helical" evidence="1">
    <location>
        <begin position="340"/>
        <end position="359"/>
    </location>
</feature>
<dbReference type="EMBL" id="FPBH01000012">
    <property type="protein sequence ID" value="SFU16593.1"/>
    <property type="molecule type" value="Genomic_DNA"/>
</dbReference>